<gene>
    <name evidence="1" type="ORF">K4A83_22045</name>
</gene>
<comment type="caution">
    <text evidence="1">The sequence shown here is derived from an EMBL/GenBank/DDBJ whole genome shotgun (WGS) entry which is preliminary data.</text>
</comment>
<dbReference type="EMBL" id="JAIHOM010000208">
    <property type="protein sequence ID" value="MCW6038912.1"/>
    <property type="molecule type" value="Genomic_DNA"/>
</dbReference>
<keyword evidence="2" id="KW-1185">Reference proteome</keyword>
<evidence type="ECO:0008006" key="3">
    <source>
        <dbReference type="Google" id="ProtNLM"/>
    </source>
</evidence>
<protein>
    <recommendedName>
        <fullName evidence="3">PEP-CTERM sorting domain-containing protein</fullName>
    </recommendedName>
</protein>
<proteinExistence type="predicted"/>
<name>A0ABT3LBR4_9CYAN</name>
<reference evidence="1 2" key="1">
    <citation type="submission" date="2021-08" db="EMBL/GenBank/DDBJ databases">
        <title>Draft genome sequence of Spirulina subsalsa with high tolerance to salinity and hype-accumulation of phycocyanin.</title>
        <authorList>
            <person name="Pei H."/>
            <person name="Jiang L."/>
        </authorList>
    </citation>
    <scope>NUCLEOTIDE SEQUENCE [LARGE SCALE GENOMIC DNA]</scope>
    <source>
        <strain evidence="1 2">FACHB-351</strain>
    </source>
</reference>
<evidence type="ECO:0000313" key="2">
    <source>
        <dbReference type="Proteomes" id="UP001526426"/>
    </source>
</evidence>
<sequence length="262" mass="29415">RQAVIRQATLDTNIPLTDLEILSAFATTWGNGCMGISRPGQMCTMALVDGWVVTVNANGRELTYHTRGSFAILNQQTDPEWLRLEAERRQQEEWQQRWADIGWTQTNPVMPEVTEPGRWLFTNVPNRRWFDPPTAYGFRYTMMGDRLFTHVLDFPTGIDDDDLFTITVGDQILGEFSPGQSVSFLDLLGRGVNTFTISDINPLVDPEDPSAFPLKLAFDGESASFEMIALTKESQDIPEGSTPLSLMIFGLISGGYLLRSRL</sequence>
<organism evidence="1 2">
    <name type="scientific">Spirulina subsalsa FACHB-351</name>
    <dbReference type="NCBI Taxonomy" id="234711"/>
    <lineage>
        <taxon>Bacteria</taxon>
        <taxon>Bacillati</taxon>
        <taxon>Cyanobacteriota</taxon>
        <taxon>Cyanophyceae</taxon>
        <taxon>Spirulinales</taxon>
        <taxon>Spirulinaceae</taxon>
        <taxon>Spirulina</taxon>
    </lineage>
</organism>
<accession>A0ABT3LBR4</accession>
<feature type="non-terminal residue" evidence="1">
    <location>
        <position position="1"/>
    </location>
</feature>
<dbReference type="Proteomes" id="UP001526426">
    <property type="component" value="Unassembled WGS sequence"/>
</dbReference>
<evidence type="ECO:0000313" key="1">
    <source>
        <dbReference type="EMBL" id="MCW6038912.1"/>
    </source>
</evidence>